<dbReference type="AlphaFoldDB" id="A0A1X3J8U4"/>
<dbReference type="EMBL" id="ADJB01000105">
    <property type="protein sequence ID" value="OSK98848.1"/>
    <property type="molecule type" value="Genomic_DNA"/>
</dbReference>
<name>A0A1X3J8U4_ECOLX</name>
<organism evidence="1 2">
    <name type="scientific">Escherichia coli H386</name>
    <dbReference type="NCBI Taxonomy" id="656397"/>
    <lineage>
        <taxon>Bacteria</taxon>
        <taxon>Pseudomonadati</taxon>
        <taxon>Pseudomonadota</taxon>
        <taxon>Gammaproteobacteria</taxon>
        <taxon>Enterobacterales</taxon>
        <taxon>Enterobacteriaceae</taxon>
        <taxon>Escherichia</taxon>
    </lineage>
</organism>
<dbReference type="Pfam" id="PF24806">
    <property type="entry name" value="DUF7706"/>
    <property type="match status" value="1"/>
</dbReference>
<reference evidence="1 2" key="1">
    <citation type="submission" date="2010-04" db="EMBL/GenBank/DDBJ databases">
        <title>The Genome Sequence of Escherichia coli H386.</title>
        <authorList>
            <consortium name="The Broad Institute Genome Sequencing Platform"/>
            <consortium name="The Broad Institute Genome Sequencing Center for Infectious Disease"/>
            <person name="Feldgarden M."/>
            <person name="Gordon D.M."/>
            <person name="Johnson J.R."/>
            <person name="Johnston B.D."/>
            <person name="Young S."/>
            <person name="Zeng Q."/>
            <person name="Koehrsen M."/>
            <person name="Alvarado L."/>
            <person name="Berlin A.M."/>
            <person name="Borenstein D."/>
            <person name="Chapman S.B."/>
            <person name="Chen Z."/>
            <person name="Engels R."/>
            <person name="Freedman E."/>
            <person name="Gellesch M."/>
            <person name="Goldberg J."/>
            <person name="Griggs A."/>
            <person name="Gujja S."/>
            <person name="Heilman E.R."/>
            <person name="Heiman D.I."/>
            <person name="Hepburn T.A."/>
            <person name="Howarth C."/>
            <person name="Jen D."/>
            <person name="Larson L."/>
            <person name="Mehta T."/>
            <person name="Park D."/>
            <person name="Pearson M."/>
            <person name="Richards J."/>
            <person name="Roberts A."/>
            <person name="Saif S."/>
            <person name="Shea T.D."/>
            <person name="Shenoy N."/>
            <person name="Sisk P."/>
            <person name="Stolte C."/>
            <person name="Sykes S.N."/>
            <person name="Walk T."/>
            <person name="White J."/>
            <person name="Yandava C."/>
            <person name="Haas B."/>
            <person name="Henn M.R."/>
            <person name="Nusbaum C."/>
            <person name="Birren B."/>
        </authorList>
    </citation>
    <scope>NUCLEOTIDE SEQUENCE [LARGE SCALE GENOMIC DNA]</scope>
    <source>
        <strain evidence="1 2">H386</strain>
    </source>
</reference>
<proteinExistence type="predicted"/>
<protein>
    <submittedName>
        <fullName evidence="1">Uncharacterized protein</fullName>
    </submittedName>
</protein>
<gene>
    <name evidence="1" type="ORF">ECVG_05222</name>
</gene>
<dbReference type="Proteomes" id="UP000193045">
    <property type="component" value="Unassembled WGS sequence"/>
</dbReference>
<dbReference type="InterPro" id="IPR056123">
    <property type="entry name" value="DUF7706"/>
</dbReference>
<accession>A0A1X3J8U4</accession>
<evidence type="ECO:0000313" key="2">
    <source>
        <dbReference type="Proteomes" id="UP000193045"/>
    </source>
</evidence>
<evidence type="ECO:0000313" key="1">
    <source>
        <dbReference type="EMBL" id="OSK98848.1"/>
    </source>
</evidence>
<sequence length="75" mass="8191">MGLLSGGSVSLQEDLTMTIDLELKEDEAAALAQFVKRVSWSTLREHAVSDDEAYMMKDAIDALQRSLAASGYSPR</sequence>
<comment type="caution">
    <text evidence="1">The sequence shown here is derived from an EMBL/GenBank/DDBJ whole genome shotgun (WGS) entry which is preliminary data.</text>
</comment>